<gene>
    <name evidence="4" type="ORF">HNP55_001445</name>
</gene>
<reference evidence="4 5" key="1">
    <citation type="submission" date="2020-08" db="EMBL/GenBank/DDBJ databases">
        <title>Functional genomics of gut bacteria from endangered species of beetles.</title>
        <authorList>
            <person name="Carlos-Shanley C."/>
        </authorList>
    </citation>
    <scope>NUCLEOTIDE SEQUENCE [LARGE SCALE GENOMIC DNA]</scope>
    <source>
        <strain evidence="4 5">S00239</strain>
    </source>
</reference>
<feature type="chain" id="PRO_5032670137" evidence="1">
    <location>
        <begin position="26"/>
        <end position="535"/>
    </location>
</feature>
<dbReference type="InterPro" id="IPR011935">
    <property type="entry name" value="CHP02231"/>
</dbReference>
<dbReference type="Proteomes" id="UP000562027">
    <property type="component" value="Unassembled WGS sequence"/>
</dbReference>
<evidence type="ECO:0000259" key="3">
    <source>
        <dbReference type="Pfam" id="PF13600"/>
    </source>
</evidence>
<dbReference type="Pfam" id="PF13600">
    <property type="entry name" value="DUF4140"/>
    <property type="match status" value="1"/>
</dbReference>
<keyword evidence="1" id="KW-0732">Signal</keyword>
<sequence length="535" mass="58759">MKKILPLSCTALAATLLCLGQAAQAQTPSTPSKITQVLVYPGGATVERAARVAAGSRELRLICLPERFDADSLQLQADPGIAIGEINLQTVEREAAPECLGKSPLDTRLRELEDKLAGVKAESEAQDLALGYLKNLGHDKATPAAISATLDSIKRSGQEALQRQHQLARAKQALEEELAPLRAERDRLQQTSPRLRSLQIQVAAQREGELRLTYRVPGAGWSPLYRAHLDTSNQQLRLERLAQVAQSSGEDWHKIKLRLSTSQPRQASRPNPLQPWTLRFQEPVMAQFNESMAMRAAPAPKAMTLARPSAPADANADQPLPNFDASQLQGEYAAEFEVPGLVSVASDKQRSSFALGSTALEAKLYARIQPQQEAQAYLLADAARPAGSWPSGSLQLYRDGGFIGQSVLNLGQDERLELFFGRDEMLRVTLEPEKREGANTGFIGARIEHKYARAYRLENQHKSAVTVQLLEAAPLSQHEDIKVTTQFSPKPTSEAWKKQAGQILWQQQLAPGQSQRYTAEYTVSYPKDAAVSGLR</sequence>
<dbReference type="NCBIfam" id="TIGR02231">
    <property type="entry name" value="mucoidy inhibitor MuiA family protein"/>
    <property type="match status" value="1"/>
</dbReference>
<dbReference type="PANTHER" id="PTHR31005:SF8">
    <property type="entry name" value="DUF4139 DOMAIN-CONTAINING PROTEIN"/>
    <property type="match status" value="1"/>
</dbReference>
<dbReference type="RefSeq" id="WP_184297674.1">
    <property type="nucleotide sequence ID" value="NZ_JACHLP010000002.1"/>
</dbReference>
<proteinExistence type="predicted"/>
<dbReference type="Pfam" id="PF13598">
    <property type="entry name" value="DUF4139"/>
    <property type="match status" value="1"/>
</dbReference>
<keyword evidence="5" id="KW-1185">Reference proteome</keyword>
<dbReference type="PANTHER" id="PTHR31005">
    <property type="entry name" value="DUF4139 DOMAIN-CONTAINING PROTEIN"/>
    <property type="match status" value="1"/>
</dbReference>
<evidence type="ECO:0000256" key="1">
    <source>
        <dbReference type="SAM" id="SignalP"/>
    </source>
</evidence>
<evidence type="ECO:0000313" key="4">
    <source>
        <dbReference type="EMBL" id="MBB4842930.1"/>
    </source>
</evidence>
<protein>
    <submittedName>
        <fullName evidence="4">Uncharacterized protein (TIGR02231 family)</fullName>
    </submittedName>
</protein>
<dbReference type="InterPro" id="IPR037291">
    <property type="entry name" value="DUF4139"/>
</dbReference>
<dbReference type="InterPro" id="IPR025554">
    <property type="entry name" value="DUF4140"/>
</dbReference>
<dbReference type="AlphaFoldDB" id="A0A840L3Z6"/>
<feature type="domain" description="DUF4139" evidence="2">
    <location>
        <begin position="210"/>
        <end position="527"/>
    </location>
</feature>
<comment type="caution">
    <text evidence="4">The sequence shown here is derived from an EMBL/GenBank/DDBJ whole genome shotgun (WGS) entry which is preliminary data.</text>
</comment>
<evidence type="ECO:0000259" key="2">
    <source>
        <dbReference type="Pfam" id="PF13598"/>
    </source>
</evidence>
<feature type="domain" description="DUF4140" evidence="3">
    <location>
        <begin position="37"/>
        <end position="132"/>
    </location>
</feature>
<accession>A0A840L3Z6</accession>
<organism evidence="4 5">
    <name type="scientific">Roseateles oligotrophus</name>
    <dbReference type="NCBI Taxonomy" id="1769250"/>
    <lineage>
        <taxon>Bacteria</taxon>
        <taxon>Pseudomonadati</taxon>
        <taxon>Pseudomonadota</taxon>
        <taxon>Betaproteobacteria</taxon>
        <taxon>Burkholderiales</taxon>
        <taxon>Sphaerotilaceae</taxon>
        <taxon>Roseateles</taxon>
    </lineage>
</organism>
<evidence type="ECO:0000313" key="5">
    <source>
        <dbReference type="Proteomes" id="UP000562027"/>
    </source>
</evidence>
<name>A0A840L3Z6_9BURK</name>
<dbReference type="EMBL" id="JACHLP010000002">
    <property type="protein sequence ID" value="MBB4842930.1"/>
    <property type="molecule type" value="Genomic_DNA"/>
</dbReference>
<feature type="signal peptide" evidence="1">
    <location>
        <begin position="1"/>
        <end position="25"/>
    </location>
</feature>